<keyword evidence="1" id="KW-1133">Transmembrane helix</keyword>
<dbReference type="EMBL" id="KN834764">
    <property type="protein sequence ID" value="KIK63392.1"/>
    <property type="molecule type" value="Genomic_DNA"/>
</dbReference>
<keyword evidence="3" id="KW-1185">Reference proteome</keyword>
<dbReference type="Proteomes" id="UP000053593">
    <property type="component" value="Unassembled WGS sequence"/>
</dbReference>
<name>A0A0D0CUX1_9AGAR</name>
<gene>
    <name evidence="2" type="ORF">GYMLUDRAFT_466445</name>
</gene>
<evidence type="ECO:0000313" key="2">
    <source>
        <dbReference type="EMBL" id="KIK63392.1"/>
    </source>
</evidence>
<dbReference type="AlphaFoldDB" id="A0A0D0CUX1"/>
<keyword evidence="1" id="KW-0472">Membrane</keyword>
<sequence length="85" mass="10148">MFVRLFLSSFSSYLSPCVFVEHPSSHMSPNPSFTSWPCYLHRHRFLIFFLPSMSCIYVFTTQALLYIYCLFLWIEPSSSQLFLRF</sequence>
<proteinExistence type="predicted"/>
<evidence type="ECO:0000256" key="1">
    <source>
        <dbReference type="SAM" id="Phobius"/>
    </source>
</evidence>
<feature type="transmembrane region" description="Helical" evidence="1">
    <location>
        <begin position="44"/>
        <end position="74"/>
    </location>
</feature>
<reference evidence="2 3" key="1">
    <citation type="submission" date="2014-04" db="EMBL/GenBank/DDBJ databases">
        <title>Evolutionary Origins and Diversification of the Mycorrhizal Mutualists.</title>
        <authorList>
            <consortium name="DOE Joint Genome Institute"/>
            <consortium name="Mycorrhizal Genomics Consortium"/>
            <person name="Kohler A."/>
            <person name="Kuo A."/>
            <person name="Nagy L.G."/>
            <person name="Floudas D."/>
            <person name="Copeland A."/>
            <person name="Barry K.W."/>
            <person name="Cichocki N."/>
            <person name="Veneault-Fourrey C."/>
            <person name="LaButti K."/>
            <person name="Lindquist E.A."/>
            <person name="Lipzen A."/>
            <person name="Lundell T."/>
            <person name="Morin E."/>
            <person name="Murat C."/>
            <person name="Riley R."/>
            <person name="Ohm R."/>
            <person name="Sun H."/>
            <person name="Tunlid A."/>
            <person name="Henrissat B."/>
            <person name="Grigoriev I.V."/>
            <person name="Hibbett D.S."/>
            <person name="Martin F."/>
        </authorList>
    </citation>
    <scope>NUCLEOTIDE SEQUENCE [LARGE SCALE GENOMIC DNA]</scope>
    <source>
        <strain evidence="2 3">FD-317 M1</strain>
    </source>
</reference>
<organism evidence="2 3">
    <name type="scientific">Collybiopsis luxurians FD-317 M1</name>
    <dbReference type="NCBI Taxonomy" id="944289"/>
    <lineage>
        <taxon>Eukaryota</taxon>
        <taxon>Fungi</taxon>
        <taxon>Dikarya</taxon>
        <taxon>Basidiomycota</taxon>
        <taxon>Agaricomycotina</taxon>
        <taxon>Agaricomycetes</taxon>
        <taxon>Agaricomycetidae</taxon>
        <taxon>Agaricales</taxon>
        <taxon>Marasmiineae</taxon>
        <taxon>Omphalotaceae</taxon>
        <taxon>Collybiopsis</taxon>
        <taxon>Collybiopsis luxurians</taxon>
    </lineage>
</organism>
<accession>A0A0D0CUX1</accession>
<dbReference type="HOGENOM" id="CLU_2512857_0_0_1"/>
<evidence type="ECO:0000313" key="3">
    <source>
        <dbReference type="Proteomes" id="UP000053593"/>
    </source>
</evidence>
<protein>
    <submittedName>
        <fullName evidence="2">Uncharacterized protein</fullName>
    </submittedName>
</protein>
<keyword evidence="1" id="KW-0812">Transmembrane</keyword>